<keyword evidence="4 7" id="KW-1133">Transmembrane helix</keyword>
<dbReference type="PANTHER" id="PTHR39087:SF2">
    <property type="entry name" value="UPF0104 MEMBRANE PROTEIN MJ1595"/>
    <property type="match status" value="1"/>
</dbReference>
<dbReference type="PANTHER" id="PTHR39087">
    <property type="entry name" value="UPF0104 MEMBRANE PROTEIN MJ1595"/>
    <property type="match status" value="1"/>
</dbReference>
<keyword evidence="2" id="KW-1003">Cell membrane</keyword>
<evidence type="ECO:0000313" key="8">
    <source>
        <dbReference type="EMBL" id="MFC0082091.1"/>
    </source>
</evidence>
<evidence type="ECO:0000256" key="3">
    <source>
        <dbReference type="ARBA" id="ARBA00022692"/>
    </source>
</evidence>
<evidence type="ECO:0000256" key="6">
    <source>
        <dbReference type="SAM" id="MobiDB-lite"/>
    </source>
</evidence>
<feature type="transmembrane region" description="Helical" evidence="7">
    <location>
        <begin position="364"/>
        <end position="382"/>
    </location>
</feature>
<dbReference type="Pfam" id="PF03706">
    <property type="entry name" value="LPG_synthase_TM"/>
    <property type="match status" value="1"/>
</dbReference>
<keyword evidence="3 7" id="KW-0812">Transmembrane</keyword>
<feature type="compositionally biased region" description="Low complexity" evidence="6">
    <location>
        <begin position="32"/>
        <end position="50"/>
    </location>
</feature>
<evidence type="ECO:0000256" key="5">
    <source>
        <dbReference type="ARBA" id="ARBA00023136"/>
    </source>
</evidence>
<dbReference type="NCBIfam" id="TIGR00374">
    <property type="entry name" value="flippase-like domain"/>
    <property type="match status" value="1"/>
</dbReference>
<sequence>MGDQEPPTDQPAEDHAGPATPGAPTTQHAERTAGLTPGGSSTPGSPALGATRPNRRHLRREVKWGVGAFVLVLLLEYLVLPELGGFREALSDLGRVDVGYLVLGFLLEAASLLSYAQLTRAVLPDDAPSTGQLLRVDLSTLAVSHVVPGGTAGGAALGYRLLTSSGVSGADTGFALAMQGAGSAVVLNAIFWLALLASLFVRGYNPLYALAAGVGVVLMAAFATAIVLLMRGHRRVVDLVRRAAGAVPFLDAERLADATDRFARRLRTFTAQRQVLRRAVLWAAANWLFDAASLWVCVLAFHVLLSPIYLLVAYGLANILAVIPITPGGLGIVEGVLIPTLVGFGVPNKGIALLAVLIYRFFNFWLPIPVGGACYLSIRFSGERWGQRIRHVKEEVVEGEAQAASPSGRPPAA</sequence>
<feature type="transmembrane region" description="Helical" evidence="7">
    <location>
        <begin position="62"/>
        <end position="80"/>
    </location>
</feature>
<gene>
    <name evidence="8" type="ORF">ACFFRE_08005</name>
</gene>
<evidence type="ECO:0000313" key="9">
    <source>
        <dbReference type="Proteomes" id="UP001589788"/>
    </source>
</evidence>
<comment type="caution">
    <text evidence="8">The sequence shown here is derived from an EMBL/GenBank/DDBJ whole genome shotgun (WGS) entry which is preliminary data.</text>
</comment>
<keyword evidence="9" id="KW-1185">Reference proteome</keyword>
<evidence type="ECO:0000256" key="1">
    <source>
        <dbReference type="ARBA" id="ARBA00004651"/>
    </source>
</evidence>
<feature type="region of interest" description="Disordered" evidence="6">
    <location>
        <begin position="1"/>
        <end position="54"/>
    </location>
</feature>
<dbReference type="EMBL" id="JBHLYQ010000070">
    <property type="protein sequence ID" value="MFC0082091.1"/>
    <property type="molecule type" value="Genomic_DNA"/>
</dbReference>
<dbReference type="Proteomes" id="UP001589788">
    <property type="component" value="Unassembled WGS sequence"/>
</dbReference>
<name>A0ABV6C5I3_9ACTN</name>
<protein>
    <submittedName>
        <fullName evidence="8">YbhN family protein</fullName>
    </submittedName>
</protein>
<proteinExistence type="predicted"/>
<organism evidence="8 9">
    <name type="scientific">Aciditerrimonas ferrireducens</name>
    <dbReference type="NCBI Taxonomy" id="667306"/>
    <lineage>
        <taxon>Bacteria</taxon>
        <taxon>Bacillati</taxon>
        <taxon>Actinomycetota</taxon>
        <taxon>Acidimicrobiia</taxon>
        <taxon>Acidimicrobiales</taxon>
        <taxon>Acidimicrobiaceae</taxon>
        <taxon>Aciditerrimonas</taxon>
    </lineage>
</organism>
<reference evidence="8 9" key="1">
    <citation type="submission" date="2024-09" db="EMBL/GenBank/DDBJ databases">
        <authorList>
            <person name="Sun Q."/>
            <person name="Mori K."/>
        </authorList>
    </citation>
    <scope>NUCLEOTIDE SEQUENCE [LARGE SCALE GENOMIC DNA]</scope>
    <source>
        <strain evidence="8 9">JCM 15389</strain>
    </source>
</reference>
<dbReference type="InterPro" id="IPR022791">
    <property type="entry name" value="L-PG_synthase/AglD"/>
</dbReference>
<evidence type="ECO:0000256" key="7">
    <source>
        <dbReference type="SAM" id="Phobius"/>
    </source>
</evidence>
<evidence type="ECO:0000256" key="2">
    <source>
        <dbReference type="ARBA" id="ARBA00022475"/>
    </source>
</evidence>
<comment type="subcellular location">
    <subcellularLocation>
        <location evidence="1">Cell membrane</location>
        <topology evidence="1">Multi-pass membrane protein</topology>
    </subcellularLocation>
</comment>
<feature type="transmembrane region" description="Helical" evidence="7">
    <location>
        <begin position="207"/>
        <end position="229"/>
    </location>
</feature>
<feature type="transmembrane region" description="Helical" evidence="7">
    <location>
        <begin position="181"/>
        <end position="201"/>
    </location>
</feature>
<keyword evidence="5 7" id="KW-0472">Membrane</keyword>
<feature type="transmembrane region" description="Helical" evidence="7">
    <location>
        <begin position="100"/>
        <end position="118"/>
    </location>
</feature>
<evidence type="ECO:0000256" key="4">
    <source>
        <dbReference type="ARBA" id="ARBA00022989"/>
    </source>
</evidence>
<dbReference type="RefSeq" id="WP_377789524.1">
    <property type="nucleotide sequence ID" value="NZ_JBHLYQ010000070.1"/>
</dbReference>
<accession>A0ABV6C5I3</accession>